<evidence type="ECO:0000313" key="2">
    <source>
        <dbReference type="EMBL" id="ETR66962.1"/>
    </source>
</evidence>
<dbReference type="AlphaFoldDB" id="A0A1V1NWI2"/>
<feature type="domain" description="Bacterial repeat" evidence="1">
    <location>
        <begin position="175"/>
        <end position="226"/>
    </location>
</feature>
<accession>A0A1V1NWI2</accession>
<reference evidence="3" key="1">
    <citation type="submission" date="2012-11" db="EMBL/GenBank/DDBJ databases">
        <authorList>
            <person name="Lucero-Rivera Y.E."/>
            <person name="Tovar-Ramirez D."/>
        </authorList>
    </citation>
    <scope>NUCLEOTIDE SEQUENCE [LARGE SCALE GENOMIC DNA]</scope>
    <source>
        <strain evidence="3">Araruama</strain>
    </source>
</reference>
<evidence type="ECO:0000259" key="1">
    <source>
        <dbReference type="Pfam" id="PF18998"/>
    </source>
</evidence>
<organism evidence="2 3">
    <name type="scientific">Candidatus Magnetoglobus multicellularis str. Araruama</name>
    <dbReference type="NCBI Taxonomy" id="890399"/>
    <lineage>
        <taxon>Bacteria</taxon>
        <taxon>Pseudomonadati</taxon>
        <taxon>Thermodesulfobacteriota</taxon>
        <taxon>Desulfobacteria</taxon>
        <taxon>Desulfobacterales</taxon>
        <taxon>Desulfobacteraceae</taxon>
        <taxon>Candidatus Magnetoglobus</taxon>
    </lineage>
</organism>
<proteinExistence type="predicted"/>
<dbReference type="InterPro" id="IPR036439">
    <property type="entry name" value="Dockerin_dom_sf"/>
</dbReference>
<dbReference type="InterPro" id="IPR044060">
    <property type="entry name" value="Bacterial_rp_domain"/>
</dbReference>
<comment type="caution">
    <text evidence="2">The sequence shown here is derived from an EMBL/GenBank/DDBJ whole genome shotgun (WGS) entry which is preliminary data.</text>
</comment>
<dbReference type="Proteomes" id="UP000189670">
    <property type="component" value="Unassembled WGS sequence"/>
</dbReference>
<dbReference type="GO" id="GO:0000272">
    <property type="term" value="P:polysaccharide catabolic process"/>
    <property type="evidence" value="ECO:0007669"/>
    <property type="project" value="InterPro"/>
</dbReference>
<sequence>MILASMDTGGIISPSGEIFVNCGSQKTFHISANEGYEVADVNINDVSAGPLTTYSFENITKNQQTIQASFKLKQLTITILMQGNGNGNLSEQTQILSYGANLTVKATPDDKSKFIGWGGDASGSSDAILENITSNKTIIATFEPKDIPTVSLQLHKQGNGTIRINNQDVMLPFSQEFELDKTITVSAQSLDGWQFTFWSGSITDSEQSIEIQMNNDKTITANFVEIPPEILSLRISEIIGPGHIYVNETVCEAVPCSYSFVSGSDIQILAEPSHLFESFTGDIFSNESPFSFILNENTAIKATFENNMTCPQWDFVIDSAMIINYSDLGAFADHWLLTDDEPNWNPDFNLSLIPDPETRKQIINYRDLSIFADHWLESSPCFE</sequence>
<dbReference type="Gene3D" id="1.10.1330.10">
    <property type="entry name" value="Dockerin domain"/>
    <property type="match status" value="1"/>
</dbReference>
<dbReference type="Pfam" id="PF18998">
    <property type="entry name" value="Flg_new_2"/>
    <property type="match status" value="2"/>
</dbReference>
<feature type="domain" description="Bacterial repeat" evidence="1">
    <location>
        <begin position="81"/>
        <end position="145"/>
    </location>
</feature>
<evidence type="ECO:0000313" key="3">
    <source>
        <dbReference type="Proteomes" id="UP000189670"/>
    </source>
</evidence>
<protein>
    <recommendedName>
        <fullName evidence="1">Bacterial repeat domain-containing protein</fullName>
    </recommendedName>
</protein>
<gene>
    <name evidence="2" type="ORF">OMM_05395</name>
</gene>
<name>A0A1V1NWI2_9BACT</name>
<dbReference type="EMBL" id="ATBP01001638">
    <property type="protein sequence ID" value="ETR66962.1"/>
    <property type="molecule type" value="Genomic_DNA"/>
</dbReference>